<evidence type="ECO:0000256" key="1">
    <source>
        <dbReference type="SAM" id="Phobius"/>
    </source>
</evidence>
<comment type="caution">
    <text evidence="2">The sequence shown here is derived from an EMBL/GenBank/DDBJ whole genome shotgun (WGS) entry which is preliminary data.</text>
</comment>
<protein>
    <submittedName>
        <fullName evidence="2">MFS transporter</fullName>
    </submittedName>
</protein>
<feature type="transmembrane region" description="Helical" evidence="1">
    <location>
        <begin position="118"/>
        <end position="134"/>
    </location>
</feature>
<feature type="transmembrane region" description="Helical" evidence="1">
    <location>
        <begin position="93"/>
        <end position="112"/>
    </location>
</feature>
<proteinExistence type="predicted"/>
<dbReference type="RefSeq" id="WP_205349959.1">
    <property type="nucleotide sequence ID" value="NZ_JAFEUP010000006.1"/>
</dbReference>
<feature type="transmembrane region" description="Helical" evidence="1">
    <location>
        <begin position="41"/>
        <end position="60"/>
    </location>
</feature>
<dbReference type="Proteomes" id="UP000717995">
    <property type="component" value="Unassembled WGS sequence"/>
</dbReference>
<feature type="transmembrane region" description="Helical" evidence="1">
    <location>
        <begin position="12"/>
        <end position="35"/>
    </location>
</feature>
<keyword evidence="1" id="KW-0812">Transmembrane</keyword>
<dbReference type="EMBL" id="JAFEUP010000006">
    <property type="protein sequence ID" value="MBM7062776.1"/>
    <property type="molecule type" value="Genomic_DNA"/>
</dbReference>
<reference evidence="2 3" key="1">
    <citation type="submission" date="2021-02" db="EMBL/GenBank/DDBJ databases">
        <authorList>
            <person name="Lee D.-H."/>
        </authorList>
    </citation>
    <scope>NUCLEOTIDE SEQUENCE [LARGE SCALE GENOMIC DNA]</scope>
    <source>
        <strain evidence="2 3">UL073</strain>
    </source>
</reference>
<gene>
    <name evidence="2" type="ORF">JQX08_18845</name>
</gene>
<keyword evidence="1" id="KW-0472">Membrane</keyword>
<accession>A0ABS2II77</accession>
<keyword evidence="3" id="KW-1185">Reference proteome</keyword>
<organism evidence="2 3">
    <name type="scientific">Zestomonas insulae</name>
    <dbReference type="NCBI Taxonomy" id="2809017"/>
    <lineage>
        <taxon>Bacteria</taxon>
        <taxon>Pseudomonadati</taxon>
        <taxon>Pseudomonadota</taxon>
        <taxon>Gammaproteobacteria</taxon>
        <taxon>Pseudomonadales</taxon>
        <taxon>Pseudomonadaceae</taxon>
        <taxon>Zestomonas</taxon>
    </lineage>
</organism>
<sequence length="138" mass="15323">MSRALWRQRLARGWWLHLLLALAPLLVLDLLFGAARSHGPVAMPLFIAGLLAMFPSLLWFRRYKLALVATERALDSAEEESAWQQLQASRRTAMLGAALPAWVAALAVFAGLETIPQLLLALSSLVLLILYRIPRQLG</sequence>
<keyword evidence="1" id="KW-1133">Transmembrane helix</keyword>
<evidence type="ECO:0000313" key="3">
    <source>
        <dbReference type="Proteomes" id="UP000717995"/>
    </source>
</evidence>
<evidence type="ECO:0000313" key="2">
    <source>
        <dbReference type="EMBL" id="MBM7062776.1"/>
    </source>
</evidence>
<name>A0ABS2II77_9GAMM</name>